<comment type="catalytic activity">
    <reaction evidence="8">
        <text>L-seryl-[protein] + ATP = O-phospho-L-seryl-[protein] + ADP + H(+)</text>
        <dbReference type="Rhea" id="RHEA:17989"/>
        <dbReference type="Rhea" id="RHEA-COMP:9863"/>
        <dbReference type="Rhea" id="RHEA-COMP:11604"/>
        <dbReference type="ChEBI" id="CHEBI:15378"/>
        <dbReference type="ChEBI" id="CHEBI:29999"/>
        <dbReference type="ChEBI" id="CHEBI:30616"/>
        <dbReference type="ChEBI" id="CHEBI:83421"/>
        <dbReference type="ChEBI" id="CHEBI:456216"/>
        <dbReference type="EC" id="2.7.11.1"/>
    </reaction>
</comment>
<dbReference type="PANTHER" id="PTHR45740">
    <property type="entry name" value="POLY [ADP-RIBOSE] POLYMERASE"/>
    <property type="match status" value="1"/>
</dbReference>
<evidence type="ECO:0000256" key="2">
    <source>
        <dbReference type="ARBA" id="ARBA00022679"/>
    </source>
</evidence>
<keyword evidence="12" id="KW-1185">Reference proteome</keyword>
<dbReference type="Gene3D" id="3.40.50.300">
    <property type="entry name" value="P-loop containing nucleotide triphosphate hydrolases"/>
    <property type="match status" value="1"/>
</dbReference>
<dbReference type="Pfam" id="PF13475">
    <property type="entry name" value="DUF4116"/>
    <property type="match status" value="7"/>
</dbReference>
<keyword evidence="4" id="KW-0547">Nucleotide-binding</keyword>
<dbReference type="Gene3D" id="3.90.228.10">
    <property type="match status" value="1"/>
</dbReference>
<evidence type="ECO:0000256" key="4">
    <source>
        <dbReference type="ARBA" id="ARBA00022741"/>
    </source>
</evidence>
<dbReference type="InterPro" id="IPR025197">
    <property type="entry name" value="DUF4116"/>
</dbReference>
<dbReference type="PROSITE" id="PS51424">
    <property type="entry name" value="ROC"/>
    <property type="match status" value="1"/>
</dbReference>
<dbReference type="SUPFAM" id="SSF56399">
    <property type="entry name" value="ADP-ribosylation"/>
    <property type="match status" value="1"/>
</dbReference>
<dbReference type="KEGG" id="ehx:EMIHUDRAFT_367883"/>
<feature type="domain" description="Roc" evidence="10">
    <location>
        <begin position="361"/>
        <end position="545"/>
    </location>
</feature>
<evidence type="ECO:0000256" key="3">
    <source>
        <dbReference type="ARBA" id="ARBA00022737"/>
    </source>
</evidence>
<evidence type="ECO:0000256" key="8">
    <source>
        <dbReference type="ARBA" id="ARBA00048679"/>
    </source>
</evidence>
<keyword evidence="3" id="KW-0677">Repeat</keyword>
<organism evidence="11 12">
    <name type="scientific">Emiliania huxleyi (strain CCMP1516)</name>
    <dbReference type="NCBI Taxonomy" id="280463"/>
    <lineage>
        <taxon>Eukaryota</taxon>
        <taxon>Haptista</taxon>
        <taxon>Haptophyta</taxon>
        <taxon>Prymnesiophyceae</taxon>
        <taxon>Isochrysidales</taxon>
        <taxon>Noelaerhabdaceae</taxon>
        <taxon>Emiliania</taxon>
    </lineage>
</organism>
<dbReference type="eggNOG" id="KOG0619">
    <property type="taxonomic scope" value="Eukaryota"/>
</dbReference>
<reference evidence="11" key="2">
    <citation type="submission" date="2024-10" db="UniProtKB">
        <authorList>
            <consortium name="EnsemblProtists"/>
        </authorList>
    </citation>
    <scope>IDENTIFICATION</scope>
</reference>
<name>A0A0D3JJV8_EMIH1</name>
<dbReference type="Proteomes" id="UP000013827">
    <property type="component" value="Unassembled WGS sequence"/>
</dbReference>
<dbReference type="Pfam" id="PF16095">
    <property type="entry name" value="COR-A"/>
    <property type="match status" value="1"/>
</dbReference>
<feature type="region of interest" description="Disordered" evidence="9">
    <location>
        <begin position="1066"/>
        <end position="1090"/>
    </location>
</feature>
<dbReference type="GO" id="GO:0005524">
    <property type="term" value="F:ATP binding"/>
    <property type="evidence" value="ECO:0007669"/>
    <property type="project" value="UniProtKB-KW"/>
</dbReference>
<accession>A0A0D3JJV8</accession>
<keyword evidence="5" id="KW-0418">Kinase</keyword>
<protein>
    <recommendedName>
        <fullName evidence="1">non-specific serine/threonine protein kinase</fullName>
        <ecNumber evidence="1">2.7.11.1</ecNumber>
    </recommendedName>
</protein>
<dbReference type="GeneID" id="17269339"/>
<dbReference type="SMART" id="SM00175">
    <property type="entry name" value="RAB"/>
    <property type="match status" value="1"/>
</dbReference>
<dbReference type="EnsemblProtists" id="EOD23793">
    <property type="protein sequence ID" value="EOD23793"/>
    <property type="gene ID" value="EMIHUDRAFT_367883"/>
</dbReference>
<evidence type="ECO:0000313" key="11">
    <source>
        <dbReference type="EnsemblProtists" id="EOD23793"/>
    </source>
</evidence>
<dbReference type="EC" id="2.7.11.1" evidence="1"/>
<keyword evidence="6" id="KW-0067">ATP-binding</keyword>
<dbReference type="InterPro" id="IPR051712">
    <property type="entry name" value="ARTD-AVP"/>
</dbReference>
<evidence type="ECO:0000313" key="12">
    <source>
        <dbReference type="Proteomes" id="UP000013827"/>
    </source>
</evidence>
<dbReference type="GO" id="GO:1990404">
    <property type="term" value="F:NAD+-protein mono-ADP-ribosyltransferase activity"/>
    <property type="evidence" value="ECO:0007669"/>
    <property type="project" value="TreeGrafter"/>
</dbReference>
<keyword evidence="2" id="KW-0808">Transferase</keyword>
<reference evidence="12" key="1">
    <citation type="journal article" date="2013" name="Nature">
        <title>Pan genome of the phytoplankton Emiliania underpins its global distribution.</title>
        <authorList>
            <person name="Read B.A."/>
            <person name="Kegel J."/>
            <person name="Klute M.J."/>
            <person name="Kuo A."/>
            <person name="Lefebvre S.C."/>
            <person name="Maumus F."/>
            <person name="Mayer C."/>
            <person name="Miller J."/>
            <person name="Monier A."/>
            <person name="Salamov A."/>
            <person name="Young J."/>
            <person name="Aguilar M."/>
            <person name="Claverie J.M."/>
            <person name="Frickenhaus S."/>
            <person name="Gonzalez K."/>
            <person name="Herman E.K."/>
            <person name="Lin Y.C."/>
            <person name="Napier J."/>
            <person name="Ogata H."/>
            <person name="Sarno A.F."/>
            <person name="Shmutz J."/>
            <person name="Schroeder D."/>
            <person name="de Vargas C."/>
            <person name="Verret F."/>
            <person name="von Dassow P."/>
            <person name="Valentin K."/>
            <person name="Van de Peer Y."/>
            <person name="Wheeler G."/>
            <person name="Dacks J.B."/>
            <person name="Delwiche C.F."/>
            <person name="Dyhrman S.T."/>
            <person name="Glockner G."/>
            <person name="John U."/>
            <person name="Richards T."/>
            <person name="Worden A.Z."/>
            <person name="Zhang X."/>
            <person name="Grigoriev I.V."/>
            <person name="Allen A.E."/>
            <person name="Bidle K."/>
            <person name="Borodovsky M."/>
            <person name="Bowler C."/>
            <person name="Brownlee C."/>
            <person name="Cock J.M."/>
            <person name="Elias M."/>
            <person name="Gladyshev V.N."/>
            <person name="Groth M."/>
            <person name="Guda C."/>
            <person name="Hadaegh A."/>
            <person name="Iglesias-Rodriguez M.D."/>
            <person name="Jenkins J."/>
            <person name="Jones B.M."/>
            <person name="Lawson T."/>
            <person name="Leese F."/>
            <person name="Lindquist E."/>
            <person name="Lobanov A."/>
            <person name="Lomsadze A."/>
            <person name="Malik S.B."/>
            <person name="Marsh M.E."/>
            <person name="Mackinder L."/>
            <person name="Mock T."/>
            <person name="Mueller-Roeber B."/>
            <person name="Pagarete A."/>
            <person name="Parker M."/>
            <person name="Probert I."/>
            <person name="Quesneville H."/>
            <person name="Raines C."/>
            <person name="Rensing S.A."/>
            <person name="Riano-Pachon D.M."/>
            <person name="Richier S."/>
            <person name="Rokitta S."/>
            <person name="Shiraiwa Y."/>
            <person name="Soanes D.M."/>
            <person name="van der Giezen M."/>
            <person name="Wahlund T.M."/>
            <person name="Williams B."/>
            <person name="Wilson W."/>
            <person name="Wolfe G."/>
            <person name="Wurch L.L."/>
        </authorList>
    </citation>
    <scope>NUCLEOTIDE SEQUENCE</scope>
</reference>
<dbReference type="RefSeq" id="XP_005776222.1">
    <property type="nucleotide sequence ID" value="XM_005776165.1"/>
</dbReference>
<dbReference type="PaxDb" id="2903-EOD23793"/>
<dbReference type="GO" id="GO:0003950">
    <property type="term" value="F:NAD+ poly-ADP-ribosyltransferase activity"/>
    <property type="evidence" value="ECO:0007669"/>
    <property type="project" value="TreeGrafter"/>
</dbReference>
<evidence type="ECO:0000256" key="5">
    <source>
        <dbReference type="ARBA" id="ARBA00022777"/>
    </source>
</evidence>
<dbReference type="GO" id="GO:0005634">
    <property type="term" value="C:nucleus"/>
    <property type="evidence" value="ECO:0007669"/>
    <property type="project" value="TreeGrafter"/>
</dbReference>
<dbReference type="PRINTS" id="PR00449">
    <property type="entry name" value="RASTRNSFRMNG"/>
</dbReference>
<dbReference type="HOGENOM" id="CLU_253218_0_0_1"/>
<comment type="catalytic activity">
    <reaction evidence="7">
        <text>L-threonyl-[protein] + ATP = O-phospho-L-threonyl-[protein] + ADP + H(+)</text>
        <dbReference type="Rhea" id="RHEA:46608"/>
        <dbReference type="Rhea" id="RHEA-COMP:11060"/>
        <dbReference type="Rhea" id="RHEA-COMP:11605"/>
        <dbReference type="ChEBI" id="CHEBI:15378"/>
        <dbReference type="ChEBI" id="CHEBI:30013"/>
        <dbReference type="ChEBI" id="CHEBI:30616"/>
        <dbReference type="ChEBI" id="CHEBI:61977"/>
        <dbReference type="ChEBI" id="CHEBI:456216"/>
        <dbReference type="EC" id="2.7.11.1"/>
    </reaction>
</comment>
<evidence type="ECO:0000259" key="10">
    <source>
        <dbReference type="PROSITE" id="PS51424"/>
    </source>
</evidence>
<dbReference type="SUPFAM" id="SSF52540">
    <property type="entry name" value="P-loop containing nucleoside triphosphate hydrolases"/>
    <property type="match status" value="1"/>
</dbReference>
<evidence type="ECO:0000256" key="9">
    <source>
        <dbReference type="SAM" id="MobiDB-lite"/>
    </source>
</evidence>
<dbReference type="GO" id="GO:0016301">
    <property type="term" value="F:kinase activity"/>
    <property type="evidence" value="ECO:0007669"/>
    <property type="project" value="UniProtKB-KW"/>
</dbReference>
<dbReference type="InterPro" id="IPR027417">
    <property type="entry name" value="P-loop_NTPase"/>
</dbReference>
<evidence type="ECO:0000256" key="7">
    <source>
        <dbReference type="ARBA" id="ARBA00047899"/>
    </source>
</evidence>
<proteinExistence type="predicted"/>
<evidence type="ECO:0000256" key="1">
    <source>
        <dbReference type="ARBA" id="ARBA00012513"/>
    </source>
</evidence>
<sequence length="1419" mass="154242">MADHEAALAAVRFDGYALRYAAEESRADREIVLAAVRQYGWALMWAAEPLKADREIVLAAVQQEGSALHCAAEQLKADREIVLAAVQQDGSALEWAAEPLTADREIVLAAVRQDGSALEYAAEQLNADREFMLAAVQQNGDALKYAAEELKADREIVLAAVQQDGSALEIAAKPLRADREIVLAAVQQDGSALEIAAKPLRADREIVLAAVQQDGSALEIAAKPLRADREIVLAAVQQDGSALEIAAKPLRADREIVLAAVRQDGEALESAAKPLRADREIVLAAVQQDGSALEIAAKPLRADREIVLAAVRQDGEALESAARRLKADNGFVLEASRLNSEAHEAAARLLGADALRELEASAQNHFRVKLVFLGHGGAGKTCLRRRLAEDVFADQLPATDGIEMSELEDGSETQDLRLSVYLWDLGGQDEYMSTHPFFIDGFALYALVVDLERYVRSNGDNVASSLRFLRTARARAPVAPIALIGTHADSAEVTEPSGVIRQLQRELDNACPGGITPTLVFVVSSKDGTGVDSLRAELAAHAVTLDHVQDTVPAPTVKLHEELRSRAADSPHLPLRQVVSLATSDACRVTVAGKPPATIPDESSALRALKKLSGWGAIHYRDSSMLRETVVLRPQWLADAMACIIGPKQAAAESAGAITRARAQQRCALLANGRLEHARIDELWSAETIDGFDVSNVALRPYLLATMHAFELAYPLLDAEGKPTGASLVPSMLPSLRPSGAAPFAGLVPDSLVAKMEIRLSFLPPELFPRLIVRLQQYVKAGDCWFDARALSSGGMLLARGEGAGISRAAITMGGCFDAAGGWFTSAAFATSIIIDARGAHPTALRGLAWRCLKTLQTEYDGVKAAVSLLSSAGNAVDLEDARETIREDREVRSRGEVLLVDDLKPGALVTGARDADERRFDGDLATAPPGPGNWRARTVAFFESTYLPADMHGRSAPPLLWLLVPTEAAVEDGSWLDHSQWAPATFELRALSEPPEEEWGWALTTLRVPFDVTSQALVHATPYLLRMLRVVLRVGVRDLAAAVARDLGRLVSAVEAKAAIIVGDAADEQPPPAQRRRLEGPSQADARPVLTPKAPYLDWRALGDAALAASADGGMLIVPDPSRTRAVWMARQHLPASLRAMMLQNDHLQNELARLRNLELTYPSTWLLGADGSPQQGLIEVPASSTEYAEVAQRLLSKLPEATVLGVKRVQNEGLYRRFWQERKEKESLLGDPNERRLWMSSGDTQPDVLCNSRYGFDPTYYLRGGKYGSYGAAVYFAYEPLYSHFFRECTAPPPLEGSQLILAQVVLGEVKDFGAAYGQMVDGRQQIRNLEREPVKPDGGHYDSWCGTEGDLKWVREDKAKCERHMTGRTPATCDACERVKAHCRVLKADGKRYGKQYMIARSEKAYPEYVLRYTLP</sequence>
<evidence type="ECO:0000256" key="6">
    <source>
        <dbReference type="ARBA" id="ARBA00022840"/>
    </source>
</evidence>
<dbReference type="PANTHER" id="PTHR45740:SF2">
    <property type="entry name" value="POLY [ADP-RIBOSE] POLYMERASE"/>
    <property type="match status" value="1"/>
</dbReference>
<dbReference type="InterPro" id="IPR032171">
    <property type="entry name" value="COR-A"/>
</dbReference>
<dbReference type="InterPro" id="IPR020859">
    <property type="entry name" value="ROC"/>
</dbReference>
<dbReference type="Pfam" id="PF08477">
    <property type="entry name" value="Roc"/>
    <property type="match status" value="1"/>
</dbReference>